<reference evidence="2" key="1">
    <citation type="journal article" name="DNA Res.">
        <title>The physiological potential of anammox bacteria as revealed by their core genome structure.</title>
        <authorList>
            <person name="Okubo T."/>
            <person name="Toyoda A."/>
            <person name="Fukuhara K."/>
            <person name="Uchiyama I."/>
            <person name="Harigaya Y."/>
            <person name="Kuroiwa M."/>
            <person name="Suzuki T."/>
            <person name="Murakami Y."/>
            <person name="Suwa Y."/>
            <person name="Takami H."/>
        </authorList>
    </citation>
    <scope>NUCLEOTIDE SEQUENCE</scope>
    <source>
        <strain evidence="2">317325-2</strain>
    </source>
</reference>
<gene>
    <name evidence="2" type="ORF">NPRO_02020</name>
</gene>
<dbReference type="SUPFAM" id="SSF48695">
    <property type="entry name" value="Multiheme cytochromes"/>
    <property type="match status" value="1"/>
</dbReference>
<dbReference type="SUPFAM" id="SSF56300">
    <property type="entry name" value="Metallo-dependent phosphatases"/>
    <property type="match status" value="1"/>
</dbReference>
<organism evidence="2 3">
    <name type="scientific">Candidatus Nitrosymbiomonas proteolyticus</name>
    <dbReference type="NCBI Taxonomy" id="2608984"/>
    <lineage>
        <taxon>Bacteria</taxon>
        <taxon>Bacillati</taxon>
        <taxon>Armatimonadota</taxon>
        <taxon>Armatimonadota incertae sedis</taxon>
        <taxon>Candidatus Nitrosymbiomonas</taxon>
    </lineage>
</organism>
<dbReference type="InterPro" id="IPR023155">
    <property type="entry name" value="Cyt_c-552/4"/>
</dbReference>
<evidence type="ECO:0000259" key="1">
    <source>
        <dbReference type="Pfam" id="PF13435"/>
    </source>
</evidence>
<accession>A0A809S226</accession>
<name>A0A809S226_9BACT</name>
<feature type="domain" description="Cytochrome c-552/4" evidence="1">
    <location>
        <begin position="308"/>
        <end position="375"/>
    </location>
</feature>
<dbReference type="InterPro" id="IPR029052">
    <property type="entry name" value="Metallo-depent_PP-like"/>
</dbReference>
<sequence length="420" mass="44461">MRKLWILLPAFSWLAVGSLRGPSEPQEWVVVLTGDNRGYLAPCGCSSPMIGGVVRRATALKSLTAGKQALVLDNGGWVEGTGRQDVLKAEALAQLASLSKVSAVNLAPSEAKLGRGQVLALQNLSGGRFVSSCVASGDELDMARFASVGPFLIGGFSGDPGAVASPLGLRPLALDRAVETLIEEASQGRLVPVLMLQGTLEHAREVAKQHPKLRLIAYRSGGTPPEPEQVGETLLASCGDKGKYLASLRWDGKKFSSFRVTALNLTHADDPNAQRLYRSYLDRVGEEDLLAKLPRTPSEVGFVGSERCGTCHKLAHGVWSESAHAKALATLEKVGHDRDPDCVGCHVVGLESKGGFASREATPSLAGVGCENCHGPGGRHALDPFNHSLAAGGEKSCAKCHVPDHSPKFVYGAYWPKISH</sequence>
<dbReference type="Proteomes" id="UP000662873">
    <property type="component" value="Chromosome"/>
</dbReference>
<proteinExistence type="predicted"/>
<dbReference type="InterPro" id="IPR036280">
    <property type="entry name" value="Multihaem_cyt_sf"/>
</dbReference>
<dbReference type="KEGG" id="npy:NPRO_02020"/>
<dbReference type="AlphaFoldDB" id="A0A809S226"/>
<evidence type="ECO:0000313" key="2">
    <source>
        <dbReference type="EMBL" id="BBO22607.1"/>
    </source>
</evidence>
<protein>
    <recommendedName>
        <fullName evidence="1">Cytochrome c-552/4 domain-containing protein</fullName>
    </recommendedName>
</protein>
<dbReference type="Gene3D" id="1.10.1130.10">
    <property type="entry name" value="Flavocytochrome C3, Chain A"/>
    <property type="match status" value="1"/>
</dbReference>
<dbReference type="EMBL" id="AP021858">
    <property type="protein sequence ID" value="BBO22607.1"/>
    <property type="molecule type" value="Genomic_DNA"/>
</dbReference>
<evidence type="ECO:0000313" key="3">
    <source>
        <dbReference type="Proteomes" id="UP000662873"/>
    </source>
</evidence>
<dbReference type="Pfam" id="PF13435">
    <property type="entry name" value="Cytochrome_C554"/>
    <property type="match status" value="1"/>
</dbReference>
<dbReference type="Gene3D" id="3.60.21.10">
    <property type="match status" value="1"/>
</dbReference>